<name>A0A9P8Y244_9PEZI</name>
<evidence type="ECO:0000256" key="3">
    <source>
        <dbReference type="ARBA" id="ARBA00022777"/>
    </source>
</evidence>
<dbReference type="SUPFAM" id="SSF56112">
    <property type="entry name" value="Protein kinase-like (PK-like)"/>
    <property type="match status" value="1"/>
</dbReference>
<dbReference type="RefSeq" id="XP_046008994.1">
    <property type="nucleotide sequence ID" value="XM_046154680.1"/>
</dbReference>
<dbReference type="PANTHER" id="PTHR11042:SF195">
    <property type="entry name" value="KINASE, PUTATIVE (AFU_ORTHOLOGUE AFUA_2G16620)-RELATED"/>
    <property type="match status" value="1"/>
</dbReference>
<dbReference type="GO" id="GO:0005524">
    <property type="term" value="F:ATP binding"/>
    <property type="evidence" value="ECO:0007669"/>
    <property type="project" value="UniProtKB-UniRule"/>
</dbReference>
<dbReference type="Gene3D" id="3.30.200.20">
    <property type="entry name" value="Phosphorylase Kinase, domain 1"/>
    <property type="match status" value="1"/>
</dbReference>
<protein>
    <submittedName>
        <fullName evidence="9">Kinase-like domain-containing protein</fullName>
    </submittedName>
</protein>
<dbReference type="InterPro" id="IPR000719">
    <property type="entry name" value="Prot_kinase_dom"/>
</dbReference>
<keyword evidence="1" id="KW-0808">Transferase</keyword>
<dbReference type="EMBL" id="JAGTJQ010000008">
    <property type="protein sequence ID" value="KAH7025777.1"/>
    <property type="molecule type" value="Genomic_DNA"/>
</dbReference>
<dbReference type="InterPro" id="IPR050339">
    <property type="entry name" value="CC_SR_Kinase"/>
</dbReference>
<keyword evidence="2 6" id="KW-0547">Nucleotide-binding</keyword>
<keyword evidence="4 6" id="KW-0067">ATP-binding</keyword>
<dbReference type="PROSITE" id="PS00107">
    <property type="entry name" value="PROTEIN_KINASE_ATP"/>
    <property type="match status" value="1"/>
</dbReference>
<feature type="domain" description="Protein kinase" evidence="8">
    <location>
        <begin position="43"/>
        <end position="587"/>
    </location>
</feature>
<organism evidence="9 10">
    <name type="scientific">Microdochium trichocladiopsis</name>
    <dbReference type="NCBI Taxonomy" id="1682393"/>
    <lineage>
        <taxon>Eukaryota</taxon>
        <taxon>Fungi</taxon>
        <taxon>Dikarya</taxon>
        <taxon>Ascomycota</taxon>
        <taxon>Pezizomycotina</taxon>
        <taxon>Sordariomycetes</taxon>
        <taxon>Xylariomycetidae</taxon>
        <taxon>Xylariales</taxon>
        <taxon>Microdochiaceae</taxon>
        <taxon>Microdochium</taxon>
    </lineage>
</organism>
<dbReference type="SMART" id="SM00220">
    <property type="entry name" value="S_TKc"/>
    <property type="match status" value="1"/>
</dbReference>
<comment type="similarity">
    <text evidence="5">Belongs to the protein kinase superfamily. Ser/Thr protein kinase family. GCN2 subfamily.</text>
</comment>
<dbReference type="GeneID" id="70184226"/>
<evidence type="ECO:0000256" key="4">
    <source>
        <dbReference type="ARBA" id="ARBA00022840"/>
    </source>
</evidence>
<comment type="caution">
    <text evidence="9">The sequence shown here is derived from an EMBL/GenBank/DDBJ whole genome shotgun (WGS) entry which is preliminary data.</text>
</comment>
<reference evidence="9" key="1">
    <citation type="journal article" date="2021" name="Nat. Commun.">
        <title>Genetic determinants of endophytism in the Arabidopsis root mycobiome.</title>
        <authorList>
            <person name="Mesny F."/>
            <person name="Miyauchi S."/>
            <person name="Thiergart T."/>
            <person name="Pickel B."/>
            <person name="Atanasova L."/>
            <person name="Karlsson M."/>
            <person name="Huettel B."/>
            <person name="Barry K.W."/>
            <person name="Haridas S."/>
            <person name="Chen C."/>
            <person name="Bauer D."/>
            <person name="Andreopoulos W."/>
            <person name="Pangilinan J."/>
            <person name="LaButti K."/>
            <person name="Riley R."/>
            <person name="Lipzen A."/>
            <person name="Clum A."/>
            <person name="Drula E."/>
            <person name="Henrissat B."/>
            <person name="Kohler A."/>
            <person name="Grigoriev I.V."/>
            <person name="Martin F.M."/>
            <person name="Hacquard S."/>
        </authorList>
    </citation>
    <scope>NUCLEOTIDE SEQUENCE</scope>
    <source>
        <strain evidence="9">MPI-CAGE-CH-0230</strain>
    </source>
</reference>
<evidence type="ECO:0000259" key="8">
    <source>
        <dbReference type="PROSITE" id="PS50011"/>
    </source>
</evidence>
<evidence type="ECO:0000256" key="1">
    <source>
        <dbReference type="ARBA" id="ARBA00022679"/>
    </source>
</evidence>
<dbReference type="Proteomes" id="UP000756346">
    <property type="component" value="Unassembled WGS sequence"/>
</dbReference>
<dbReference type="Gene3D" id="1.10.510.10">
    <property type="entry name" value="Transferase(Phosphotransferase) domain 1"/>
    <property type="match status" value="1"/>
</dbReference>
<dbReference type="GO" id="GO:0005634">
    <property type="term" value="C:nucleus"/>
    <property type="evidence" value="ECO:0007669"/>
    <property type="project" value="TreeGrafter"/>
</dbReference>
<dbReference type="GO" id="GO:0005829">
    <property type="term" value="C:cytosol"/>
    <property type="evidence" value="ECO:0007669"/>
    <property type="project" value="TreeGrafter"/>
</dbReference>
<dbReference type="InterPro" id="IPR008271">
    <property type="entry name" value="Ser/Thr_kinase_AS"/>
</dbReference>
<dbReference type="OrthoDB" id="1405469at2759"/>
<dbReference type="PROSITE" id="PS00108">
    <property type="entry name" value="PROTEIN_KINASE_ST"/>
    <property type="match status" value="1"/>
</dbReference>
<dbReference type="InterPro" id="IPR011009">
    <property type="entry name" value="Kinase-like_dom_sf"/>
</dbReference>
<dbReference type="AlphaFoldDB" id="A0A9P8Y244"/>
<keyword evidence="3 9" id="KW-0418">Kinase</keyword>
<feature type="region of interest" description="Disordered" evidence="7">
    <location>
        <begin position="357"/>
        <end position="383"/>
    </location>
</feature>
<sequence length="597" mass="65607">MRVMDMGMGMRLPYVPHPANDLQLSLRQPPVPPQRASHYKTSFEEISFLGKGGFGSVFKCWNRFDDRMYAVKKIPLSPRLSKSFCEGGHDRLGKLLREVRALATFDHSNIVRYHATWIEEPSHSATENAGRARTTRVGYAPPLAAQMRAGNPRRQPKLLEHHPLHTASDSEPSFSDSPQQHEVSAGNDIVFGFDTNSGQPSAAGHSSLAGPPGPQWSEQPGSTNRIEELSSSEGQDDSDIFTDGDRLGASARDIVPTGITVPDPTVHVLHIQMSLYPMTLAQYLSPTRPPTHCFHLIPSLRLLLSILTGLQYIHSKGLIHRDIKPGNIFLSPASPSTTESSHSGYCNVGDCDSCHAANTSSSGTPPTTSSSPTSSSATNKSSPIWLNPRIGDFGLVTQLAREGLSSSSPDSLEQSLSGVFGSEVSSDKDEHLVGTMYYRPPRWPPSSQPSSPGRRRPEQPPQPPQPQQQPTRKSAKPRNLDEKLDIFALGVVLVEMLACCHTAMQRVDMLKAIQDGRIPAEDIRRCCAVRDHHLRHQEQQKRQLEQQVVVENGIADQVVALVEGMLALDPDERWNGSRVRAAVEKILIEYKASKDVV</sequence>
<proteinExistence type="inferred from homology"/>
<evidence type="ECO:0000256" key="2">
    <source>
        <dbReference type="ARBA" id="ARBA00022741"/>
    </source>
</evidence>
<dbReference type="Pfam" id="PF00069">
    <property type="entry name" value="Pkinase"/>
    <property type="match status" value="2"/>
</dbReference>
<dbReference type="PROSITE" id="PS50011">
    <property type="entry name" value="PROTEIN_KINASE_DOM"/>
    <property type="match status" value="1"/>
</dbReference>
<evidence type="ECO:0000256" key="7">
    <source>
        <dbReference type="SAM" id="MobiDB-lite"/>
    </source>
</evidence>
<evidence type="ECO:0000313" key="9">
    <source>
        <dbReference type="EMBL" id="KAH7025777.1"/>
    </source>
</evidence>
<accession>A0A9P8Y244</accession>
<gene>
    <name evidence="9" type="ORF">B0I36DRAFT_329113</name>
</gene>
<evidence type="ECO:0000256" key="5">
    <source>
        <dbReference type="ARBA" id="ARBA00037982"/>
    </source>
</evidence>
<keyword evidence="10" id="KW-1185">Reference proteome</keyword>
<evidence type="ECO:0000256" key="6">
    <source>
        <dbReference type="PROSITE-ProRule" id="PRU10141"/>
    </source>
</evidence>
<dbReference type="GO" id="GO:1990625">
    <property type="term" value="P:negative regulation of cytoplasmic translational initiation in response to stress"/>
    <property type="evidence" value="ECO:0007669"/>
    <property type="project" value="TreeGrafter"/>
</dbReference>
<feature type="compositionally biased region" description="Low complexity" evidence="7">
    <location>
        <begin position="359"/>
        <end position="383"/>
    </location>
</feature>
<dbReference type="PANTHER" id="PTHR11042">
    <property type="entry name" value="EUKARYOTIC TRANSLATION INITIATION FACTOR 2-ALPHA KINASE EIF2-ALPHA KINASE -RELATED"/>
    <property type="match status" value="1"/>
</dbReference>
<feature type="region of interest" description="Disordered" evidence="7">
    <location>
        <begin position="189"/>
        <end position="245"/>
    </location>
</feature>
<feature type="binding site" evidence="6">
    <location>
        <position position="73"/>
    </location>
    <ligand>
        <name>ATP</name>
        <dbReference type="ChEBI" id="CHEBI:30616"/>
    </ligand>
</feature>
<dbReference type="GO" id="GO:0004694">
    <property type="term" value="F:eukaryotic translation initiation factor 2alpha kinase activity"/>
    <property type="evidence" value="ECO:0007669"/>
    <property type="project" value="TreeGrafter"/>
</dbReference>
<dbReference type="InterPro" id="IPR017441">
    <property type="entry name" value="Protein_kinase_ATP_BS"/>
</dbReference>
<feature type="region of interest" description="Disordered" evidence="7">
    <location>
        <begin position="405"/>
        <end position="479"/>
    </location>
</feature>
<feature type="non-terminal residue" evidence="9">
    <location>
        <position position="597"/>
    </location>
</feature>
<evidence type="ECO:0000313" key="10">
    <source>
        <dbReference type="Proteomes" id="UP000756346"/>
    </source>
</evidence>
<feature type="compositionally biased region" description="Polar residues" evidence="7">
    <location>
        <begin position="216"/>
        <end position="233"/>
    </location>
</feature>
<feature type="compositionally biased region" description="Low complexity" evidence="7">
    <location>
        <begin position="405"/>
        <end position="417"/>
    </location>
</feature>